<dbReference type="EMBL" id="JAHJDP010000078">
    <property type="protein sequence ID" value="MBU2691970.1"/>
    <property type="molecule type" value="Genomic_DNA"/>
</dbReference>
<dbReference type="Proteomes" id="UP000777784">
    <property type="component" value="Unassembled WGS sequence"/>
</dbReference>
<gene>
    <name evidence="1" type="ORF">KJ970_13705</name>
</gene>
<protein>
    <submittedName>
        <fullName evidence="1">Uncharacterized protein</fullName>
    </submittedName>
</protein>
<reference evidence="1" key="1">
    <citation type="submission" date="2021-05" db="EMBL/GenBank/DDBJ databases">
        <title>Energy efficiency and biological interactions define the core microbiome of deep oligotrophic groundwater.</title>
        <authorList>
            <person name="Mehrshad M."/>
            <person name="Lopez-Fernandez M."/>
            <person name="Bell E."/>
            <person name="Bernier-Latmani R."/>
            <person name="Bertilsson S."/>
            <person name="Dopson M."/>
        </authorList>
    </citation>
    <scope>NUCLEOTIDE SEQUENCE</scope>
    <source>
        <strain evidence="1">Modern_marine.mb.64</strain>
    </source>
</reference>
<dbReference type="AlphaFoldDB" id="A0A948RVU5"/>
<organism evidence="1 2">
    <name type="scientific">Eiseniibacteriota bacterium</name>
    <dbReference type="NCBI Taxonomy" id="2212470"/>
    <lineage>
        <taxon>Bacteria</taxon>
        <taxon>Candidatus Eiseniibacteriota</taxon>
    </lineage>
</organism>
<proteinExistence type="predicted"/>
<accession>A0A948RVU5</accession>
<evidence type="ECO:0000313" key="2">
    <source>
        <dbReference type="Proteomes" id="UP000777784"/>
    </source>
</evidence>
<name>A0A948RVU5_UNCEI</name>
<sequence length="161" mass="17342">MTGSTSRHARVYLNIDGVLSTTADWTYYASSSATAIAVMDMNYDGYLNLAVATARQPAMVFLNTLPPSSVPDADSFFPATRLLVSPQPALVRSHCACRILRAGSRVSLSSIEPTGVIQAAGWLHCISHPAASWKSGLQKNELPSQDLIPIARPEKIDSGRR</sequence>
<evidence type="ECO:0000313" key="1">
    <source>
        <dbReference type="EMBL" id="MBU2691970.1"/>
    </source>
</evidence>
<comment type="caution">
    <text evidence="1">The sequence shown here is derived from an EMBL/GenBank/DDBJ whole genome shotgun (WGS) entry which is preliminary data.</text>
</comment>